<proteinExistence type="predicted"/>
<dbReference type="AlphaFoldDB" id="A0A5K1K0B5"/>
<evidence type="ECO:0000256" key="1">
    <source>
        <dbReference type="SAM" id="MobiDB-lite"/>
    </source>
</evidence>
<dbReference type="EMBL" id="LR727431">
    <property type="protein sequence ID" value="VWO99148.1"/>
    <property type="molecule type" value="Genomic_DNA"/>
</dbReference>
<name>A0A5K1K0B5_9APHY</name>
<feature type="compositionally biased region" description="Pro residues" evidence="1">
    <location>
        <begin position="89"/>
        <end position="112"/>
    </location>
</feature>
<reference evidence="2" key="1">
    <citation type="submission" date="2019-10" db="EMBL/GenBank/DDBJ databases">
        <authorList>
            <person name="Nor Muhammad N."/>
        </authorList>
    </citation>
    <scope>NUCLEOTIDE SEQUENCE</scope>
</reference>
<accession>A0A5K1K0B5</accession>
<feature type="region of interest" description="Disordered" evidence="1">
    <location>
        <begin position="58"/>
        <end position="112"/>
    </location>
</feature>
<organism evidence="2">
    <name type="scientific">Ganoderma boninense</name>
    <dbReference type="NCBI Taxonomy" id="34458"/>
    <lineage>
        <taxon>Eukaryota</taxon>
        <taxon>Fungi</taxon>
        <taxon>Dikarya</taxon>
        <taxon>Basidiomycota</taxon>
        <taxon>Agaricomycotina</taxon>
        <taxon>Agaricomycetes</taxon>
        <taxon>Polyporales</taxon>
        <taxon>Polyporaceae</taxon>
        <taxon>Ganoderma</taxon>
    </lineage>
</organism>
<gene>
    <name evidence="2" type="primary">Q4ZHV5</name>
</gene>
<protein>
    <submittedName>
        <fullName evidence="2">Plp</fullName>
    </submittedName>
</protein>
<sequence length="112" mass="12545">MLTFTALCTVRFPPELFPNVRRIHWTSQEFRWETHLHVYIMLNSPLISLSFDFTDFTEETGGRLDPIPPPPPPPHHHLLLRSAATAAALPPPRPSPHPPSPPSGPSRPPVLP</sequence>
<evidence type="ECO:0000313" key="2">
    <source>
        <dbReference type="EMBL" id="VWO99148.1"/>
    </source>
</evidence>